<evidence type="ECO:0000313" key="5">
    <source>
        <dbReference type="Proteomes" id="UP000298030"/>
    </source>
</evidence>
<dbReference type="OrthoDB" id="194358at2759"/>
<dbReference type="STRING" id="71717.A0A4Y7SCE0"/>
<dbReference type="Pfam" id="PF12796">
    <property type="entry name" value="Ank_2"/>
    <property type="match status" value="1"/>
</dbReference>
<dbReference type="SUPFAM" id="SSF52540">
    <property type="entry name" value="P-loop containing nucleoside triphosphate hydrolases"/>
    <property type="match status" value="1"/>
</dbReference>
<dbReference type="PROSITE" id="PS50088">
    <property type="entry name" value="ANK_REPEAT"/>
    <property type="match status" value="2"/>
</dbReference>
<dbReference type="InterPro" id="IPR036770">
    <property type="entry name" value="Ankyrin_rpt-contain_sf"/>
</dbReference>
<dbReference type="Pfam" id="PF24883">
    <property type="entry name" value="NPHP3_N"/>
    <property type="match status" value="1"/>
</dbReference>
<keyword evidence="2" id="KW-0040">ANK repeat</keyword>
<feature type="repeat" description="ANK" evidence="2">
    <location>
        <begin position="523"/>
        <end position="555"/>
    </location>
</feature>
<dbReference type="AlphaFoldDB" id="A0A4Y7SCE0"/>
<dbReference type="SUPFAM" id="SSF48403">
    <property type="entry name" value="Ankyrin repeat"/>
    <property type="match status" value="1"/>
</dbReference>
<protein>
    <recommendedName>
        <fullName evidence="3">NACHT domain-containing protein</fullName>
    </recommendedName>
</protein>
<dbReference type="InterPro" id="IPR002110">
    <property type="entry name" value="Ankyrin_rpt"/>
</dbReference>
<dbReference type="InterPro" id="IPR007111">
    <property type="entry name" value="NACHT_NTPase"/>
</dbReference>
<name>A0A4Y7SCE0_COPMI</name>
<dbReference type="Proteomes" id="UP000298030">
    <property type="component" value="Unassembled WGS sequence"/>
</dbReference>
<comment type="caution">
    <text evidence="4">The sequence shown here is derived from an EMBL/GenBank/DDBJ whole genome shotgun (WGS) entry which is preliminary data.</text>
</comment>
<dbReference type="SMART" id="SM00248">
    <property type="entry name" value="ANK"/>
    <property type="match status" value="3"/>
</dbReference>
<dbReference type="PANTHER" id="PTHR10039:SF14">
    <property type="entry name" value="NACHT DOMAIN-CONTAINING PROTEIN"/>
    <property type="match status" value="1"/>
</dbReference>
<organism evidence="4 5">
    <name type="scientific">Coprinellus micaceus</name>
    <name type="common">Glistening ink-cap mushroom</name>
    <name type="synonym">Coprinus micaceus</name>
    <dbReference type="NCBI Taxonomy" id="71717"/>
    <lineage>
        <taxon>Eukaryota</taxon>
        <taxon>Fungi</taxon>
        <taxon>Dikarya</taxon>
        <taxon>Basidiomycota</taxon>
        <taxon>Agaricomycotina</taxon>
        <taxon>Agaricomycetes</taxon>
        <taxon>Agaricomycetidae</taxon>
        <taxon>Agaricales</taxon>
        <taxon>Agaricineae</taxon>
        <taxon>Psathyrellaceae</taxon>
        <taxon>Coprinellus</taxon>
    </lineage>
</organism>
<keyword evidence="1" id="KW-0677">Repeat</keyword>
<sequence length="601" mass="66399">MSTLPRIQASSFPSLLNPILDASHTRNRTLSPPNSKCFPGTREKVFKKVDSWIDSSLLFGNPHIMWIHGYAGCGKSAIAQVVAESMSSKGRLAASFFFFRGSGSRSTAGRLATTVASQLVASIPVTAPLIKAAIHANPGLLSTSSTSLSAQFQHLVYDPINEVKRDRFVASLRQGTFLIVLDGVDECDDRDEIASFIQHMIEFFEKKPRTPLRFLITSRVENHLYQRLHSSKQVKLLNLVEHTSDTDIAMALDVAISDEKRGLPFACEASWPSRKDRLQLVKHINGSYIFMTTITKLLFDRNNDDRLTPMQRLPLLLAMRPDFDALYHRTLATSQGLPHFRDIVSIVALAESPLSITQIAELLSIETFYVSNVLVNLHSIMQVPGDDRSPVTLWHTSLRDFLTSEERAGPFFAHPAYHLRIAFRCASLSNGGSSTSSSRTSWLEFSKNFAKEHLIKSAEGVEGTECTFNSGVLACITESLNKPWFDGQTALEVACRAKQWKLVRALVNAGADPSTRFQGSADHIVAPLHAACHYKAREVIALLLDKGADLNVVAPLSNSPGSWGWYAFPLAWATGERDIDLVDRLLARGADPNLKGKSKKA</sequence>
<evidence type="ECO:0000256" key="1">
    <source>
        <dbReference type="ARBA" id="ARBA00022737"/>
    </source>
</evidence>
<dbReference type="PANTHER" id="PTHR10039">
    <property type="entry name" value="AMELOGENIN"/>
    <property type="match status" value="1"/>
</dbReference>
<evidence type="ECO:0000256" key="2">
    <source>
        <dbReference type="PROSITE-ProRule" id="PRU00023"/>
    </source>
</evidence>
<feature type="domain" description="NACHT" evidence="3">
    <location>
        <begin position="63"/>
        <end position="219"/>
    </location>
</feature>
<evidence type="ECO:0000259" key="3">
    <source>
        <dbReference type="PROSITE" id="PS50837"/>
    </source>
</evidence>
<dbReference type="PROSITE" id="PS50297">
    <property type="entry name" value="ANK_REP_REGION"/>
    <property type="match status" value="2"/>
</dbReference>
<keyword evidence="5" id="KW-1185">Reference proteome</keyword>
<accession>A0A4Y7SCE0</accession>
<dbReference type="Gene3D" id="1.25.40.20">
    <property type="entry name" value="Ankyrin repeat-containing domain"/>
    <property type="match status" value="1"/>
</dbReference>
<reference evidence="4 5" key="1">
    <citation type="journal article" date="2019" name="Nat. Ecol. Evol.">
        <title>Megaphylogeny resolves global patterns of mushroom evolution.</title>
        <authorList>
            <person name="Varga T."/>
            <person name="Krizsan K."/>
            <person name="Foldi C."/>
            <person name="Dima B."/>
            <person name="Sanchez-Garcia M."/>
            <person name="Sanchez-Ramirez S."/>
            <person name="Szollosi G.J."/>
            <person name="Szarkandi J.G."/>
            <person name="Papp V."/>
            <person name="Albert L."/>
            <person name="Andreopoulos W."/>
            <person name="Angelini C."/>
            <person name="Antonin V."/>
            <person name="Barry K.W."/>
            <person name="Bougher N.L."/>
            <person name="Buchanan P."/>
            <person name="Buyck B."/>
            <person name="Bense V."/>
            <person name="Catcheside P."/>
            <person name="Chovatia M."/>
            <person name="Cooper J."/>
            <person name="Damon W."/>
            <person name="Desjardin D."/>
            <person name="Finy P."/>
            <person name="Geml J."/>
            <person name="Haridas S."/>
            <person name="Hughes K."/>
            <person name="Justo A."/>
            <person name="Karasinski D."/>
            <person name="Kautmanova I."/>
            <person name="Kiss B."/>
            <person name="Kocsube S."/>
            <person name="Kotiranta H."/>
            <person name="LaButti K.M."/>
            <person name="Lechner B.E."/>
            <person name="Liimatainen K."/>
            <person name="Lipzen A."/>
            <person name="Lukacs Z."/>
            <person name="Mihaltcheva S."/>
            <person name="Morgado L.N."/>
            <person name="Niskanen T."/>
            <person name="Noordeloos M.E."/>
            <person name="Ohm R.A."/>
            <person name="Ortiz-Santana B."/>
            <person name="Ovrebo C."/>
            <person name="Racz N."/>
            <person name="Riley R."/>
            <person name="Savchenko A."/>
            <person name="Shiryaev A."/>
            <person name="Soop K."/>
            <person name="Spirin V."/>
            <person name="Szebenyi C."/>
            <person name="Tomsovsky M."/>
            <person name="Tulloss R.E."/>
            <person name="Uehling J."/>
            <person name="Grigoriev I.V."/>
            <person name="Vagvolgyi C."/>
            <person name="Papp T."/>
            <person name="Martin F.M."/>
            <person name="Miettinen O."/>
            <person name="Hibbett D.S."/>
            <person name="Nagy L.G."/>
        </authorList>
    </citation>
    <scope>NUCLEOTIDE SEQUENCE [LARGE SCALE GENOMIC DNA]</scope>
    <source>
        <strain evidence="4 5">FP101781</strain>
    </source>
</reference>
<proteinExistence type="predicted"/>
<dbReference type="EMBL" id="QPFP01000195">
    <property type="protein sequence ID" value="TEB19366.1"/>
    <property type="molecule type" value="Genomic_DNA"/>
</dbReference>
<dbReference type="InterPro" id="IPR027417">
    <property type="entry name" value="P-loop_NTPase"/>
</dbReference>
<evidence type="ECO:0000313" key="4">
    <source>
        <dbReference type="EMBL" id="TEB19366.1"/>
    </source>
</evidence>
<feature type="repeat" description="ANK" evidence="2">
    <location>
        <begin position="486"/>
        <end position="518"/>
    </location>
</feature>
<dbReference type="InterPro" id="IPR056884">
    <property type="entry name" value="NPHP3-like_N"/>
</dbReference>
<gene>
    <name evidence="4" type="ORF">FA13DRAFT_377337</name>
</gene>
<dbReference type="Gene3D" id="3.40.50.300">
    <property type="entry name" value="P-loop containing nucleotide triphosphate hydrolases"/>
    <property type="match status" value="1"/>
</dbReference>
<dbReference type="PROSITE" id="PS50837">
    <property type="entry name" value="NACHT"/>
    <property type="match status" value="1"/>
</dbReference>